<dbReference type="GO" id="GO:0015483">
    <property type="term" value="F:long-chain fatty acid transporting porin activity"/>
    <property type="evidence" value="ECO:0007669"/>
    <property type="project" value="TreeGrafter"/>
</dbReference>
<dbReference type="EMBL" id="JFKB01000001">
    <property type="protein sequence ID" value="OSQ50030.1"/>
    <property type="molecule type" value="Genomic_DNA"/>
</dbReference>
<feature type="signal peptide" evidence="8">
    <location>
        <begin position="1"/>
        <end position="31"/>
    </location>
</feature>
<evidence type="ECO:0000256" key="4">
    <source>
        <dbReference type="ARBA" id="ARBA00022692"/>
    </source>
</evidence>
<evidence type="ECO:0000313" key="10">
    <source>
        <dbReference type="Proteomes" id="UP000193396"/>
    </source>
</evidence>
<dbReference type="InterPro" id="IPR005017">
    <property type="entry name" value="OMPP1/FadL/TodX"/>
</dbReference>
<evidence type="ECO:0000256" key="3">
    <source>
        <dbReference type="ARBA" id="ARBA00022452"/>
    </source>
</evidence>
<evidence type="ECO:0000256" key="2">
    <source>
        <dbReference type="ARBA" id="ARBA00008163"/>
    </source>
</evidence>
<accession>A0A1Y2LFG0</accession>
<evidence type="ECO:0000256" key="8">
    <source>
        <dbReference type="SAM" id="SignalP"/>
    </source>
</evidence>
<dbReference type="PANTHER" id="PTHR35093:SF3">
    <property type="entry name" value="LONG-CHAIN FATTY ACID TRANSPORT PROTEIN"/>
    <property type="match status" value="1"/>
</dbReference>
<dbReference type="STRING" id="1293890.TALK_00535"/>
<proteinExistence type="inferred from homology"/>
<reference evidence="9 10" key="1">
    <citation type="submission" date="2014-03" db="EMBL/GenBank/DDBJ databases">
        <title>The draft genome sequence of Thalassospira alkalitolerans JCM 18968.</title>
        <authorList>
            <person name="Lai Q."/>
            <person name="Shao Z."/>
        </authorList>
    </citation>
    <scope>NUCLEOTIDE SEQUENCE [LARGE SCALE GENOMIC DNA]</scope>
    <source>
        <strain evidence="9 10">JCM 18968</strain>
    </source>
</reference>
<keyword evidence="5 8" id="KW-0732">Signal</keyword>
<evidence type="ECO:0000256" key="7">
    <source>
        <dbReference type="ARBA" id="ARBA00023237"/>
    </source>
</evidence>
<comment type="similarity">
    <text evidence="2">Belongs to the OmpP1/FadL family.</text>
</comment>
<keyword evidence="7" id="KW-0998">Cell outer membrane</keyword>
<dbReference type="RefSeq" id="WP_085614807.1">
    <property type="nucleotide sequence ID" value="NZ_JFKB01000001.1"/>
</dbReference>
<gene>
    <name evidence="9" type="ORF">TALK_00535</name>
</gene>
<dbReference type="Pfam" id="PF03349">
    <property type="entry name" value="Toluene_X"/>
    <property type="match status" value="1"/>
</dbReference>
<keyword evidence="10" id="KW-1185">Reference proteome</keyword>
<dbReference type="SUPFAM" id="SSF56935">
    <property type="entry name" value="Porins"/>
    <property type="match status" value="1"/>
</dbReference>
<sequence length="437" mass="46853">MTSKFKKGCLWGAASGTALICALAASGNAHASGFQVRETSGTLQGSSFAGMSTLSSDASTMFYNPGTVGQYDETSYSTGGTIIIPVAKAKNVSASGGTLNNTQSFSSSSGEDMANDAFVPNAYAVWKLNEQLNLGISIASPWGLVTDYEGDFAGRYYGTTSSIKTINIKPVLAYRFGNGLSIGAGPQIQYLDAEFSKTVDNLAGAGEGSSKVSGDSVDYGWTAGLNWEITPATTIGLSYISKVEHDLEGKIKFDSAAKGFALPYTDRNVSATVATPESVTFGIAQKLNDQWTVMADAQWTNWNTIDTLTFKFDGRTNAAVATSTSTSDEYKWGSAWFGALGARYQYDENWAFTGGIAYDETPIKDKYRNVRLPDSDRYWVSLGTTYKAADWADISLGYSHIFAQDADVNLSDTQLGTFKASYEAHVDIIAIQAKLKF</sequence>
<evidence type="ECO:0000256" key="5">
    <source>
        <dbReference type="ARBA" id="ARBA00022729"/>
    </source>
</evidence>
<dbReference type="PANTHER" id="PTHR35093">
    <property type="entry name" value="OUTER MEMBRANE PROTEIN NMB0088-RELATED"/>
    <property type="match status" value="1"/>
</dbReference>
<name>A0A1Y2LFG0_9PROT</name>
<comment type="caution">
    <text evidence="9">The sequence shown here is derived from an EMBL/GenBank/DDBJ whole genome shotgun (WGS) entry which is preliminary data.</text>
</comment>
<keyword evidence="3" id="KW-1134">Transmembrane beta strand</keyword>
<organism evidence="9 10">
    <name type="scientific">Thalassospira alkalitolerans</name>
    <dbReference type="NCBI Taxonomy" id="1293890"/>
    <lineage>
        <taxon>Bacteria</taxon>
        <taxon>Pseudomonadati</taxon>
        <taxon>Pseudomonadota</taxon>
        <taxon>Alphaproteobacteria</taxon>
        <taxon>Rhodospirillales</taxon>
        <taxon>Thalassospiraceae</taxon>
        <taxon>Thalassospira</taxon>
    </lineage>
</organism>
<feature type="chain" id="PRO_5012101602" evidence="8">
    <location>
        <begin position="32"/>
        <end position="437"/>
    </location>
</feature>
<dbReference type="OrthoDB" id="19849at2"/>
<dbReference type="GO" id="GO:0009279">
    <property type="term" value="C:cell outer membrane"/>
    <property type="evidence" value="ECO:0007669"/>
    <property type="project" value="UniProtKB-SubCell"/>
</dbReference>
<comment type="subcellular location">
    <subcellularLocation>
        <location evidence="1">Cell outer membrane</location>
        <topology evidence="1">Multi-pass membrane protein</topology>
    </subcellularLocation>
</comment>
<evidence type="ECO:0000256" key="6">
    <source>
        <dbReference type="ARBA" id="ARBA00023136"/>
    </source>
</evidence>
<evidence type="ECO:0000256" key="1">
    <source>
        <dbReference type="ARBA" id="ARBA00004571"/>
    </source>
</evidence>
<protein>
    <submittedName>
        <fullName evidence="9">Long-chain fatty acid transporter</fullName>
    </submittedName>
</protein>
<evidence type="ECO:0000313" key="9">
    <source>
        <dbReference type="EMBL" id="OSQ50030.1"/>
    </source>
</evidence>
<dbReference type="Gene3D" id="2.40.160.60">
    <property type="entry name" value="Outer membrane protein transport protein (OMPP1/FadL/TodX)"/>
    <property type="match status" value="1"/>
</dbReference>
<dbReference type="AlphaFoldDB" id="A0A1Y2LFG0"/>
<dbReference type="Proteomes" id="UP000193396">
    <property type="component" value="Unassembled WGS sequence"/>
</dbReference>
<keyword evidence="6" id="KW-0472">Membrane</keyword>
<keyword evidence="4" id="KW-0812">Transmembrane</keyword>